<protein>
    <submittedName>
        <fullName evidence="1">Uncharacterized protein</fullName>
    </submittedName>
</protein>
<evidence type="ECO:0000313" key="1">
    <source>
        <dbReference type="EMBL" id="GAG66227.1"/>
    </source>
</evidence>
<dbReference type="AlphaFoldDB" id="X1A7X6"/>
<sequence>MKELLQKLSKNDLILGSFFFKESENFFSFTEKYSVPELRIRRVALVLTQTIDTLGGIVFDRFLLEGEDKRISIYKFDDGYCGIIFQNNVPFSSIESLYQELISKIPPVEVEVKEKPVLKVPEKEVRRIPKKEVRVITEKEETILAPSIFEDIKEILTQYLGDFSDTIFENQMSDMKINPEFATFSKVQKLFFSLQKASAMLIGPSHAREMVDKLFSLIKSEE</sequence>
<name>X1A7X6_9ZZZZ</name>
<accession>X1A7X6</accession>
<reference evidence="1" key="1">
    <citation type="journal article" date="2014" name="Front. Microbiol.">
        <title>High frequency of phylogenetically diverse reductive dehalogenase-homologous genes in deep subseafloor sedimentary metagenomes.</title>
        <authorList>
            <person name="Kawai M."/>
            <person name="Futagami T."/>
            <person name="Toyoda A."/>
            <person name="Takaki Y."/>
            <person name="Nishi S."/>
            <person name="Hori S."/>
            <person name="Arai W."/>
            <person name="Tsubouchi T."/>
            <person name="Morono Y."/>
            <person name="Uchiyama I."/>
            <person name="Ito T."/>
            <person name="Fujiyama A."/>
            <person name="Inagaki F."/>
            <person name="Takami H."/>
        </authorList>
    </citation>
    <scope>NUCLEOTIDE SEQUENCE</scope>
    <source>
        <strain evidence="1">Expedition CK06-06</strain>
    </source>
</reference>
<gene>
    <name evidence="1" type="ORF">S01H4_20655</name>
</gene>
<proteinExistence type="predicted"/>
<organism evidence="1">
    <name type="scientific">marine sediment metagenome</name>
    <dbReference type="NCBI Taxonomy" id="412755"/>
    <lineage>
        <taxon>unclassified sequences</taxon>
        <taxon>metagenomes</taxon>
        <taxon>ecological metagenomes</taxon>
    </lineage>
</organism>
<comment type="caution">
    <text evidence="1">The sequence shown here is derived from an EMBL/GenBank/DDBJ whole genome shotgun (WGS) entry which is preliminary data.</text>
</comment>
<dbReference type="EMBL" id="BART01009302">
    <property type="protein sequence ID" value="GAG66227.1"/>
    <property type="molecule type" value="Genomic_DNA"/>
</dbReference>